<keyword evidence="11" id="KW-1185">Reference proteome</keyword>
<evidence type="ECO:0000256" key="6">
    <source>
        <dbReference type="ARBA" id="ARBA00022932"/>
    </source>
</evidence>
<evidence type="ECO:0000259" key="9">
    <source>
        <dbReference type="SMART" id="SM00481"/>
    </source>
</evidence>
<dbReference type="OrthoDB" id="9803237at2"/>
<dbReference type="InterPro" id="IPR003141">
    <property type="entry name" value="Pol/His_phosphatase_N"/>
</dbReference>
<dbReference type="GO" id="GO:0006260">
    <property type="term" value="P:DNA replication"/>
    <property type="evidence" value="ECO:0007669"/>
    <property type="project" value="UniProtKB-KW"/>
</dbReference>
<dbReference type="AlphaFoldDB" id="A0A1T4L090"/>
<dbReference type="InterPro" id="IPR016195">
    <property type="entry name" value="Pol/histidinol_Pase-like"/>
</dbReference>
<dbReference type="EMBL" id="FUXE01000002">
    <property type="protein sequence ID" value="SJZ48125.1"/>
    <property type="molecule type" value="Genomic_DNA"/>
</dbReference>
<dbReference type="Gene3D" id="1.10.10.1600">
    <property type="entry name" value="Bacterial DNA polymerase III alpha subunit, thumb domain"/>
    <property type="match status" value="1"/>
</dbReference>
<evidence type="ECO:0000256" key="1">
    <source>
        <dbReference type="ARBA" id="ARBA00012417"/>
    </source>
</evidence>
<keyword evidence="3" id="KW-0808">Transferase</keyword>
<protein>
    <recommendedName>
        <fullName evidence="2">DNA polymerase III subunit alpha</fullName>
        <ecNumber evidence="1">2.7.7.7</ecNumber>
    </recommendedName>
</protein>
<evidence type="ECO:0000313" key="11">
    <source>
        <dbReference type="Proteomes" id="UP000190121"/>
    </source>
</evidence>
<keyword evidence="5" id="KW-0235">DNA replication</keyword>
<accession>A0A1T4L090</accession>
<dbReference type="Pfam" id="PF07733">
    <property type="entry name" value="DNA_pol3_alpha"/>
    <property type="match status" value="1"/>
</dbReference>
<name>A0A1T4L090_9PORP</name>
<reference evidence="11" key="1">
    <citation type="submission" date="2017-02" db="EMBL/GenBank/DDBJ databases">
        <authorList>
            <person name="Varghese N."/>
            <person name="Submissions S."/>
        </authorList>
    </citation>
    <scope>NUCLEOTIDE SEQUENCE [LARGE SCALE GENOMIC DNA]</scope>
    <source>
        <strain evidence="11">ATCC 51356</strain>
    </source>
</reference>
<dbReference type="Proteomes" id="UP000190121">
    <property type="component" value="Unassembled WGS sequence"/>
</dbReference>
<organism evidence="10 11">
    <name type="scientific">Porphyromonas circumdentaria</name>
    <dbReference type="NCBI Taxonomy" id="29524"/>
    <lineage>
        <taxon>Bacteria</taxon>
        <taxon>Pseudomonadati</taxon>
        <taxon>Bacteroidota</taxon>
        <taxon>Bacteroidia</taxon>
        <taxon>Bacteroidales</taxon>
        <taxon>Porphyromonadaceae</taxon>
        <taxon>Porphyromonas</taxon>
    </lineage>
</organism>
<dbReference type="STRING" id="29524.SAMN02745171_00247"/>
<comment type="catalytic activity">
    <reaction evidence="7">
        <text>DNA(n) + a 2'-deoxyribonucleoside 5'-triphosphate = DNA(n+1) + diphosphate</text>
        <dbReference type="Rhea" id="RHEA:22508"/>
        <dbReference type="Rhea" id="RHEA-COMP:17339"/>
        <dbReference type="Rhea" id="RHEA-COMP:17340"/>
        <dbReference type="ChEBI" id="CHEBI:33019"/>
        <dbReference type="ChEBI" id="CHEBI:61560"/>
        <dbReference type="ChEBI" id="CHEBI:173112"/>
        <dbReference type="EC" id="2.7.7.7"/>
    </reaction>
</comment>
<evidence type="ECO:0000256" key="3">
    <source>
        <dbReference type="ARBA" id="ARBA00022679"/>
    </source>
</evidence>
<dbReference type="SUPFAM" id="SSF89550">
    <property type="entry name" value="PHP domain-like"/>
    <property type="match status" value="1"/>
</dbReference>
<dbReference type="CDD" id="cd04485">
    <property type="entry name" value="DnaE_OBF"/>
    <property type="match status" value="1"/>
</dbReference>
<dbReference type="NCBIfam" id="TIGR00594">
    <property type="entry name" value="polc"/>
    <property type="match status" value="1"/>
</dbReference>
<dbReference type="InterPro" id="IPR011708">
    <property type="entry name" value="DNA_pol3_alpha_NTPase_dom"/>
</dbReference>
<dbReference type="InterPro" id="IPR004013">
    <property type="entry name" value="PHP_dom"/>
</dbReference>
<dbReference type="PANTHER" id="PTHR32294">
    <property type="entry name" value="DNA POLYMERASE III SUBUNIT ALPHA"/>
    <property type="match status" value="1"/>
</dbReference>
<sequence>MTPFVHLHVHSQYSILDGLASVKSLVKKAKKDGMKGLALTDHGVMFGIKSFADIVRDENASANRLIKEKKAELRLLAEKESLTEEELKQKKECEEEIKKAEETLFKPIYGCEAYCARRTRHDKDKNTPDPYNPTRSIDRSGWHLILLAKNKTGYQNLIKMVSLGFSEGEYYKPRIDKELLEKYHEGIIVLSACLGGEIPQHIMAGRLDAAEETALWFKKIFGEDFYLEVQLHRTENPRANRETYLRQLEVNEKIYALSERLGIKVVATNDVHFTNEEDAITHDRLLCVSTGRSVNDPNRLRYSQQEWLKTQQEMNEIFADRPELLSTSLEILDKVEYYSIENDPLMPDFPIPDGFKDSNEYLKYLTYEGAKERYGDPVPDHIQERIDFELKTIEWMQYPGYFLIVQDFIQAAREHGVWVGPGRGSAAGSAVAYCLKITNLDPLKYGLLFERFLNPDRQSLPDIDIDFDDEGRAKVLQWVTEKYGENSVAHIITFGEMAAKSAIKDNVRIEELLPKDGDYISNFIPSRINAADLDRLKEDPELKEDFEKNKKKITIAKSIALSPQLRSIAYGQDERLRRVLKYAQQMEGTIRNSGVHACGIIIGKSEISDVVPTIITEDSKTKEKILVTQYEGGLIESTGLIKMDFLGLKTLSIMAECCALIKKRYGIDIDVDKIPLDDPEVYQLFSEGKTIGLFQFESPGMQKYLRELKPDRFEFLIAMNALYRPGPMDYIPTFIARRHGREAITYDLPVTQEILQETYGVTVYQEQVMQLSRLLADFTRGESDNLRKAMGKKKIEQMNVLKGKFLAGGVKNGYSEEILLKIWGDWEKFAEYAFNKSHSAAYSLIAYQTGYFKAHYTPEFLAGCLSCNLSNATELSKILEECKAMNIEVLSPDINESEQKFSVNSEGNIRFGLSAIKGISENIVLSIIREREEHGSYKDIFDFVKRMSDKSLNRSTLATLALAGGLDSMKFSRETYFAPSVENPQEDFIAALLRYGNYEKSESEARTGNLFGEVEEMQIPHPTPPEAEAWTDIERLSKEAELVGFYLSATPLDPYTLILEKYCNTKMEDFQELADLQGRNLIFGGMLTSYFEGVSKKGRAYAKLTLEDFSGQHSFFISDKVYSENKGLLTKGSMLLCHASVEPRQYRPEELDVSFKSISFLDTVKNSLIKRIIATVTEEQISADFVESLIDVMQAEKKMAENAKKNDPQPECELVIRVVGRQGRYSATLIPKYIKLHNGEAIGKLLKEYCIEYQVE</sequence>
<dbReference type="CDD" id="cd12113">
    <property type="entry name" value="PHP_PolIIIA_DnaE3"/>
    <property type="match status" value="1"/>
</dbReference>
<keyword evidence="6" id="KW-0239">DNA-directed DNA polymerase</keyword>
<dbReference type="Gene3D" id="1.10.150.870">
    <property type="match status" value="1"/>
</dbReference>
<dbReference type="PANTHER" id="PTHR32294:SF0">
    <property type="entry name" value="DNA POLYMERASE III SUBUNIT ALPHA"/>
    <property type="match status" value="1"/>
</dbReference>
<dbReference type="GO" id="GO:0008408">
    <property type="term" value="F:3'-5' exonuclease activity"/>
    <property type="evidence" value="ECO:0007669"/>
    <property type="project" value="InterPro"/>
</dbReference>
<dbReference type="InterPro" id="IPR041931">
    <property type="entry name" value="DNA_pol3_alpha_thumb_dom"/>
</dbReference>
<evidence type="ECO:0000256" key="4">
    <source>
        <dbReference type="ARBA" id="ARBA00022695"/>
    </source>
</evidence>
<keyword evidence="4" id="KW-0548">Nucleotidyltransferase</keyword>
<dbReference type="RefSeq" id="WP_078736213.1">
    <property type="nucleotide sequence ID" value="NZ_FUXE01000002.1"/>
</dbReference>
<evidence type="ECO:0000256" key="7">
    <source>
        <dbReference type="ARBA" id="ARBA00049244"/>
    </source>
</evidence>
<dbReference type="InterPro" id="IPR040982">
    <property type="entry name" value="DNA_pol3_finger"/>
</dbReference>
<dbReference type="Pfam" id="PF14579">
    <property type="entry name" value="HHH_6"/>
    <property type="match status" value="1"/>
</dbReference>
<evidence type="ECO:0000256" key="2">
    <source>
        <dbReference type="ARBA" id="ARBA00019114"/>
    </source>
</evidence>
<keyword evidence="8" id="KW-0175">Coiled coil</keyword>
<dbReference type="EC" id="2.7.7.7" evidence="1"/>
<feature type="coiled-coil region" evidence="8">
    <location>
        <begin position="52"/>
        <end position="103"/>
    </location>
</feature>
<dbReference type="GO" id="GO:0003887">
    <property type="term" value="F:DNA-directed DNA polymerase activity"/>
    <property type="evidence" value="ECO:0007669"/>
    <property type="project" value="UniProtKB-KW"/>
</dbReference>
<dbReference type="Pfam" id="PF02811">
    <property type="entry name" value="PHP"/>
    <property type="match status" value="1"/>
</dbReference>
<evidence type="ECO:0000256" key="5">
    <source>
        <dbReference type="ARBA" id="ARBA00022705"/>
    </source>
</evidence>
<dbReference type="Gene3D" id="3.20.20.140">
    <property type="entry name" value="Metal-dependent hydrolases"/>
    <property type="match status" value="1"/>
</dbReference>
<dbReference type="NCBIfam" id="NF004226">
    <property type="entry name" value="PRK05673.1"/>
    <property type="match status" value="1"/>
</dbReference>
<gene>
    <name evidence="10" type="ORF">SAMN02745171_00247</name>
</gene>
<dbReference type="InterPro" id="IPR004805">
    <property type="entry name" value="DnaE2/DnaE/PolC"/>
</dbReference>
<dbReference type="InterPro" id="IPR029460">
    <property type="entry name" value="DNAPol_HHH"/>
</dbReference>
<evidence type="ECO:0000313" key="10">
    <source>
        <dbReference type="EMBL" id="SJZ48125.1"/>
    </source>
</evidence>
<evidence type="ECO:0000256" key="8">
    <source>
        <dbReference type="SAM" id="Coils"/>
    </source>
</evidence>
<feature type="domain" description="Polymerase/histidinol phosphatase N-terminal" evidence="9">
    <location>
        <begin position="5"/>
        <end position="117"/>
    </location>
</feature>
<dbReference type="Pfam" id="PF17657">
    <property type="entry name" value="DNA_pol3_finger"/>
    <property type="match status" value="1"/>
</dbReference>
<proteinExistence type="predicted"/>
<dbReference type="SMART" id="SM00481">
    <property type="entry name" value="POLIIIAc"/>
    <property type="match status" value="1"/>
</dbReference>